<evidence type="ECO:0000256" key="1">
    <source>
        <dbReference type="SAM" id="Phobius"/>
    </source>
</evidence>
<keyword evidence="1" id="KW-0472">Membrane</keyword>
<feature type="transmembrane region" description="Helical" evidence="1">
    <location>
        <begin position="68"/>
        <end position="98"/>
    </location>
</feature>
<evidence type="ECO:0000313" key="2">
    <source>
        <dbReference type="EMBL" id="KAJ9614063.1"/>
    </source>
</evidence>
<dbReference type="AlphaFoldDB" id="A0AA39CNA3"/>
<proteinExistence type="predicted"/>
<evidence type="ECO:0000313" key="3">
    <source>
        <dbReference type="Proteomes" id="UP001172673"/>
    </source>
</evidence>
<comment type="caution">
    <text evidence="2">The sequence shown here is derived from an EMBL/GenBank/DDBJ whole genome shotgun (WGS) entry which is preliminary data.</text>
</comment>
<name>A0AA39CNA3_9EURO</name>
<dbReference type="Proteomes" id="UP001172673">
    <property type="component" value="Unassembled WGS sequence"/>
</dbReference>
<gene>
    <name evidence="2" type="ORF">H2200_002199</name>
</gene>
<protein>
    <submittedName>
        <fullName evidence="2">Uncharacterized protein</fullName>
    </submittedName>
</protein>
<dbReference type="EMBL" id="JAPDRK010000003">
    <property type="protein sequence ID" value="KAJ9614063.1"/>
    <property type="molecule type" value="Genomic_DNA"/>
</dbReference>
<keyword evidence="1" id="KW-1133">Transmembrane helix</keyword>
<sequence length="178" mass="20251">MDHRIEALENPKKAHCQGTAFEKSSEPSTVRLESFHGFPSSTQERPIQNFQYSTHKAKWGNPAPFGTYYFMGGTLMVIAGILEFFLGNTFPFVVSCGFGKRINGPDKKAEKNHRSSHDASTLTLMWRPANESPIHRWPLADIGRYVNPWIRRLGSIRKRSTREPVPRAHGTELLGQLW</sequence>
<keyword evidence="3" id="KW-1185">Reference proteome</keyword>
<reference evidence="2" key="1">
    <citation type="submission" date="2022-10" db="EMBL/GenBank/DDBJ databases">
        <title>Culturing micro-colonial fungi from biological soil crusts in the Mojave desert and describing Neophaeococcomyces mojavensis, and introducing the new genera and species Taxawa tesnikishii.</title>
        <authorList>
            <person name="Kurbessoian T."/>
            <person name="Stajich J.E."/>
        </authorList>
    </citation>
    <scope>NUCLEOTIDE SEQUENCE</scope>
    <source>
        <strain evidence="2">TK_41</strain>
    </source>
</reference>
<accession>A0AA39CNA3</accession>
<organism evidence="2 3">
    <name type="scientific">Cladophialophora chaetospira</name>
    <dbReference type="NCBI Taxonomy" id="386627"/>
    <lineage>
        <taxon>Eukaryota</taxon>
        <taxon>Fungi</taxon>
        <taxon>Dikarya</taxon>
        <taxon>Ascomycota</taxon>
        <taxon>Pezizomycotina</taxon>
        <taxon>Eurotiomycetes</taxon>
        <taxon>Chaetothyriomycetidae</taxon>
        <taxon>Chaetothyriales</taxon>
        <taxon>Herpotrichiellaceae</taxon>
        <taxon>Cladophialophora</taxon>
    </lineage>
</organism>
<keyword evidence="1" id="KW-0812">Transmembrane</keyword>